<gene>
    <name evidence="8" type="ORF">GLAREA_02090</name>
</gene>
<dbReference type="RefSeq" id="XP_008087497.1">
    <property type="nucleotide sequence ID" value="XM_008089306.1"/>
</dbReference>
<dbReference type="Proteomes" id="UP000016922">
    <property type="component" value="Unassembled WGS sequence"/>
</dbReference>
<evidence type="ECO:0000256" key="4">
    <source>
        <dbReference type="ARBA" id="ARBA00023136"/>
    </source>
</evidence>
<evidence type="ECO:0000256" key="2">
    <source>
        <dbReference type="ARBA" id="ARBA00022692"/>
    </source>
</evidence>
<dbReference type="KEGG" id="glz:GLAREA_02090"/>
<comment type="subcellular location">
    <subcellularLocation>
        <location evidence="1">Membrane</location>
        <topology evidence="1">Single-pass membrane protein</topology>
    </subcellularLocation>
</comment>
<feature type="chain" id="PRO_5004519889" evidence="7">
    <location>
        <begin position="30"/>
        <end position="459"/>
    </location>
</feature>
<keyword evidence="7" id="KW-0732">Signal</keyword>
<proteinExistence type="predicted"/>
<dbReference type="EMBL" id="KE145371">
    <property type="protein sequence ID" value="EPE26178.1"/>
    <property type="molecule type" value="Genomic_DNA"/>
</dbReference>
<keyword evidence="9" id="KW-1185">Reference proteome</keyword>
<evidence type="ECO:0000256" key="1">
    <source>
        <dbReference type="ARBA" id="ARBA00004167"/>
    </source>
</evidence>
<reference evidence="8 9" key="1">
    <citation type="journal article" date="2013" name="BMC Genomics">
        <title>Genomics-driven discovery of the pneumocandin biosynthetic gene cluster in the fungus Glarea lozoyensis.</title>
        <authorList>
            <person name="Chen L."/>
            <person name="Yue Q."/>
            <person name="Zhang X."/>
            <person name="Xiang M."/>
            <person name="Wang C."/>
            <person name="Li S."/>
            <person name="Che Y."/>
            <person name="Ortiz-Lopez F.J."/>
            <person name="Bills G.F."/>
            <person name="Liu X."/>
            <person name="An Z."/>
        </authorList>
    </citation>
    <scope>NUCLEOTIDE SEQUENCE [LARGE SCALE GENOMIC DNA]</scope>
    <source>
        <strain evidence="9">ATCC 20868 / MF5171</strain>
    </source>
</reference>
<evidence type="ECO:0000256" key="6">
    <source>
        <dbReference type="SAM" id="Phobius"/>
    </source>
</evidence>
<feature type="region of interest" description="Disordered" evidence="5">
    <location>
        <begin position="428"/>
        <end position="459"/>
    </location>
</feature>
<evidence type="ECO:0000256" key="3">
    <source>
        <dbReference type="ARBA" id="ARBA00022989"/>
    </source>
</evidence>
<dbReference type="InterPro" id="IPR051694">
    <property type="entry name" value="Immunoregulatory_rcpt-like"/>
</dbReference>
<feature type="transmembrane region" description="Helical" evidence="6">
    <location>
        <begin position="365"/>
        <end position="393"/>
    </location>
</feature>
<keyword evidence="4 6" id="KW-0472">Membrane</keyword>
<evidence type="ECO:0000313" key="8">
    <source>
        <dbReference type="EMBL" id="EPE26178.1"/>
    </source>
</evidence>
<dbReference type="AlphaFoldDB" id="S3DHX7"/>
<evidence type="ECO:0000256" key="5">
    <source>
        <dbReference type="SAM" id="MobiDB-lite"/>
    </source>
</evidence>
<dbReference type="PANTHER" id="PTHR15549">
    <property type="entry name" value="PAIRED IMMUNOGLOBULIN-LIKE TYPE 2 RECEPTOR"/>
    <property type="match status" value="1"/>
</dbReference>
<protein>
    <submittedName>
        <fullName evidence="8">Uncharacterized protein</fullName>
    </submittedName>
</protein>
<evidence type="ECO:0000313" key="9">
    <source>
        <dbReference type="Proteomes" id="UP000016922"/>
    </source>
</evidence>
<sequence length="459" mass="48986">MIGMPKLYCFTSFLATLCVLFALPAIINAEDCVYAFNSLTGKTQRIQPPFPGVGAALSNGMYTYEAATGVFKPLSSQDILTSQSPNHKRSNIDVGIDFSPTVSVCGETSHDRTLVYAKLGGVLLYLCNFERREVSWADVKEQVGRLNAQCVHGQSGFTAWLPLPTPFISLAACSSQIYQAGNDHELIAFDPAFTTRVILSGIQCLPLEVSASWGGKNPETTTVLGPSFVCPTAYSGVQTILVNELTTQTLCCPSKYQLATGLTTFASFPSQCSSSLTPGETIVYQTLGADGGFAATTSTIAASSGPSFVWGFHVNGFNVANSTSISTTNQQTALSQTPATTSTSNSLSTSTAPSATSINNDRKTIVLSAGAIAGLVVGILVLLASVILGIWIFRRRRRISRNLRPPKHTVPVMADKLVRHDLKADGNIDVQRNTGEDSGPGAISELPQPESQMRIHEMR</sequence>
<feature type="signal peptide" evidence="7">
    <location>
        <begin position="1"/>
        <end position="29"/>
    </location>
</feature>
<dbReference type="GO" id="GO:0071944">
    <property type="term" value="C:cell periphery"/>
    <property type="evidence" value="ECO:0007669"/>
    <property type="project" value="UniProtKB-ARBA"/>
</dbReference>
<name>S3DHX7_GLAL2</name>
<organism evidence="8 9">
    <name type="scientific">Glarea lozoyensis (strain ATCC 20868 / MF5171)</name>
    <dbReference type="NCBI Taxonomy" id="1116229"/>
    <lineage>
        <taxon>Eukaryota</taxon>
        <taxon>Fungi</taxon>
        <taxon>Dikarya</taxon>
        <taxon>Ascomycota</taxon>
        <taxon>Pezizomycotina</taxon>
        <taxon>Leotiomycetes</taxon>
        <taxon>Helotiales</taxon>
        <taxon>Helotiaceae</taxon>
        <taxon>Glarea</taxon>
    </lineage>
</organism>
<feature type="region of interest" description="Disordered" evidence="5">
    <location>
        <begin position="330"/>
        <end position="355"/>
    </location>
</feature>
<dbReference type="GO" id="GO:0016020">
    <property type="term" value="C:membrane"/>
    <property type="evidence" value="ECO:0007669"/>
    <property type="project" value="UniProtKB-SubCell"/>
</dbReference>
<dbReference type="HOGENOM" id="CLU_595880_0_0_1"/>
<dbReference type="PANTHER" id="PTHR15549:SF26">
    <property type="entry name" value="AXIAL BUDDING PATTERN PROTEIN 2-RELATED"/>
    <property type="match status" value="1"/>
</dbReference>
<dbReference type="OrthoDB" id="4497263at2759"/>
<accession>S3DHX7</accession>
<keyword evidence="3 6" id="KW-1133">Transmembrane helix</keyword>
<keyword evidence="2 6" id="KW-0812">Transmembrane</keyword>
<evidence type="ECO:0000256" key="7">
    <source>
        <dbReference type="SAM" id="SignalP"/>
    </source>
</evidence>
<dbReference type="GeneID" id="19461148"/>